<reference evidence="1 2" key="1">
    <citation type="journal article" date="2012" name="J. Bacteriol.">
        <title>Genome Sequence of the Protease-Producing Bacterium Rheinheimera nanhaiensis E407-8T, Isolated from Deep-Sea Sediment of the South China Sea.</title>
        <authorList>
            <person name="Zhang X.-Y."/>
            <person name="Zhang Y.-J."/>
            <person name="Qin Q.-L."/>
            <person name="Xie B.-B."/>
            <person name="Chen X.-L."/>
            <person name="Zhou B.-C."/>
            <person name="Zhang Y.-Z."/>
        </authorList>
    </citation>
    <scope>NUCLEOTIDE SEQUENCE [LARGE SCALE GENOMIC DNA]</scope>
    <source>
        <strain evidence="1 2">E407-8</strain>
    </source>
</reference>
<evidence type="ECO:0000313" key="1">
    <source>
        <dbReference type="EMBL" id="GAB60754.1"/>
    </source>
</evidence>
<dbReference type="AlphaFoldDB" id="I1E376"/>
<keyword evidence="2" id="KW-1185">Reference proteome</keyword>
<sequence>MFKNPIFFGVKAIVGIVQTGRRCFAGSVQSRSKHKNTGKTKVKIKGVHNKSFKPTALRAAA</sequence>
<dbReference type="EMBL" id="BAFK01000044">
    <property type="protein sequence ID" value="GAB60754.1"/>
    <property type="molecule type" value="Genomic_DNA"/>
</dbReference>
<dbReference type="Proteomes" id="UP000004374">
    <property type="component" value="Unassembled WGS sequence"/>
</dbReference>
<accession>I1E376</accession>
<name>I1E376_9GAMM</name>
<gene>
    <name evidence="1" type="ORF">RNAN_3781</name>
</gene>
<protein>
    <submittedName>
        <fullName evidence="1">Uncharacterized protein</fullName>
    </submittedName>
</protein>
<proteinExistence type="predicted"/>
<comment type="caution">
    <text evidence="1">The sequence shown here is derived from an EMBL/GenBank/DDBJ whole genome shotgun (WGS) entry which is preliminary data.</text>
</comment>
<evidence type="ECO:0000313" key="2">
    <source>
        <dbReference type="Proteomes" id="UP000004374"/>
    </source>
</evidence>
<organism evidence="1 2">
    <name type="scientific">Rheinheimera nanhaiensis E407-8</name>
    <dbReference type="NCBI Taxonomy" id="562729"/>
    <lineage>
        <taxon>Bacteria</taxon>
        <taxon>Pseudomonadati</taxon>
        <taxon>Pseudomonadota</taxon>
        <taxon>Gammaproteobacteria</taxon>
        <taxon>Chromatiales</taxon>
        <taxon>Chromatiaceae</taxon>
        <taxon>Rheinheimera</taxon>
    </lineage>
</organism>